<evidence type="ECO:0000313" key="7">
    <source>
        <dbReference type="EMBL" id="SPJ79523.1"/>
    </source>
</evidence>
<dbReference type="Pfam" id="PF12171">
    <property type="entry name" value="zf-C2H2_jaz"/>
    <property type="match status" value="1"/>
</dbReference>
<dbReference type="EMBL" id="ONZP01000270">
    <property type="protein sequence ID" value="SPJ79523.1"/>
    <property type="molecule type" value="Genomic_DNA"/>
</dbReference>
<dbReference type="GO" id="GO:0005634">
    <property type="term" value="C:nucleus"/>
    <property type="evidence" value="ECO:0007669"/>
    <property type="project" value="TreeGrafter"/>
</dbReference>
<dbReference type="Gene3D" id="3.30.160.60">
    <property type="entry name" value="Classic Zinc Finger"/>
    <property type="match status" value="3"/>
</dbReference>
<evidence type="ECO:0000259" key="6">
    <source>
        <dbReference type="PROSITE" id="PS50157"/>
    </source>
</evidence>
<organism evidence="7 8">
    <name type="scientific">Fusarium torulosum</name>
    <dbReference type="NCBI Taxonomy" id="33205"/>
    <lineage>
        <taxon>Eukaryota</taxon>
        <taxon>Fungi</taxon>
        <taxon>Dikarya</taxon>
        <taxon>Ascomycota</taxon>
        <taxon>Pezizomycotina</taxon>
        <taxon>Sordariomycetes</taxon>
        <taxon>Hypocreomycetidae</taxon>
        <taxon>Hypocreales</taxon>
        <taxon>Nectriaceae</taxon>
        <taxon>Fusarium</taxon>
    </lineage>
</organism>
<dbReference type="SMART" id="SM00355">
    <property type="entry name" value="ZnF_C2H2"/>
    <property type="match status" value="5"/>
</dbReference>
<dbReference type="SUPFAM" id="SSF57667">
    <property type="entry name" value="beta-beta-alpha zinc fingers"/>
    <property type="match status" value="2"/>
</dbReference>
<feature type="domain" description="C2H2-type" evidence="6">
    <location>
        <begin position="32"/>
        <end position="61"/>
    </location>
</feature>
<dbReference type="GO" id="GO:0000981">
    <property type="term" value="F:DNA-binding transcription factor activity, RNA polymerase II-specific"/>
    <property type="evidence" value="ECO:0007669"/>
    <property type="project" value="TreeGrafter"/>
</dbReference>
<feature type="domain" description="C2H2-type" evidence="6">
    <location>
        <begin position="68"/>
        <end position="90"/>
    </location>
</feature>
<dbReference type="AlphaFoldDB" id="A0AAE8SJF8"/>
<dbReference type="GO" id="GO:0000977">
    <property type="term" value="F:RNA polymerase II transcription regulatory region sequence-specific DNA binding"/>
    <property type="evidence" value="ECO:0007669"/>
    <property type="project" value="TreeGrafter"/>
</dbReference>
<evidence type="ECO:0000256" key="2">
    <source>
        <dbReference type="ARBA" id="ARBA00022737"/>
    </source>
</evidence>
<keyword evidence="8" id="KW-1185">Reference proteome</keyword>
<evidence type="ECO:0000256" key="5">
    <source>
        <dbReference type="PROSITE-ProRule" id="PRU00042"/>
    </source>
</evidence>
<dbReference type="PANTHER" id="PTHR24409:SF295">
    <property type="entry name" value="AZ2-RELATED"/>
    <property type="match status" value="1"/>
</dbReference>
<name>A0AAE8SJF8_9HYPO</name>
<proteinExistence type="predicted"/>
<dbReference type="GO" id="GO:0008270">
    <property type="term" value="F:zinc ion binding"/>
    <property type="evidence" value="ECO:0007669"/>
    <property type="project" value="UniProtKB-KW"/>
</dbReference>
<keyword evidence="3 5" id="KW-0863">Zinc-finger</keyword>
<comment type="caution">
    <text evidence="7">The sequence shown here is derived from an EMBL/GenBank/DDBJ whole genome shotgun (WGS) entry which is preliminary data.</text>
</comment>
<dbReference type="Proteomes" id="UP001187734">
    <property type="component" value="Unassembled WGS sequence"/>
</dbReference>
<gene>
    <name evidence="7" type="ORF">FTOL_07914</name>
</gene>
<dbReference type="PANTHER" id="PTHR24409">
    <property type="entry name" value="ZINC FINGER PROTEIN 142"/>
    <property type="match status" value="1"/>
</dbReference>
<evidence type="ECO:0000256" key="1">
    <source>
        <dbReference type="ARBA" id="ARBA00022723"/>
    </source>
</evidence>
<evidence type="ECO:0000256" key="3">
    <source>
        <dbReference type="ARBA" id="ARBA00022771"/>
    </source>
</evidence>
<evidence type="ECO:0000313" key="8">
    <source>
        <dbReference type="Proteomes" id="UP001187734"/>
    </source>
</evidence>
<accession>A0AAE8SJF8</accession>
<dbReference type="InterPro" id="IPR013087">
    <property type="entry name" value="Znf_C2H2_type"/>
</dbReference>
<protein>
    <submittedName>
        <fullName evidence="7">Related to zinc finger protein</fullName>
    </submittedName>
</protein>
<dbReference type="Pfam" id="PF12874">
    <property type="entry name" value="zf-met"/>
    <property type="match status" value="2"/>
</dbReference>
<dbReference type="PROSITE" id="PS00028">
    <property type="entry name" value="ZINC_FINGER_C2H2_1"/>
    <property type="match status" value="3"/>
</dbReference>
<dbReference type="PROSITE" id="PS50157">
    <property type="entry name" value="ZINC_FINGER_C2H2_2"/>
    <property type="match status" value="3"/>
</dbReference>
<keyword evidence="1" id="KW-0479">Metal-binding</keyword>
<dbReference type="InterPro" id="IPR022755">
    <property type="entry name" value="Znf_C2H2_jaz"/>
</dbReference>
<evidence type="ECO:0000256" key="4">
    <source>
        <dbReference type="ARBA" id="ARBA00022833"/>
    </source>
</evidence>
<sequence>MSTCGTCWRQFSAGWQSRQQHMNATGHGPLEFECETCDRYFGSKGAVEQHMDDLGHWAESSESEGPVHECDHCDEDFNDEGDLHNHEAKHHLYCVVCDRPFQDWNSISQHLRSKLHRIGTVQCFLCKEMHGTATGLVHHLERGSCTKAPLSRDKLYQAVRQRDPNGIISKKLLTWSDTVSYEATEKAWNHRVGAYECYLCHRPFSKLASLNQHLSSPTHQQKLYHCPDASCRKEFTTLAAMVNHLESESCGCMRFEAVQTKVQHIVDPRRMIQAW</sequence>
<reference evidence="7" key="1">
    <citation type="submission" date="2018-03" db="EMBL/GenBank/DDBJ databases">
        <authorList>
            <person name="Guldener U."/>
        </authorList>
    </citation>
    <scope>NUCLEOTIDE SEQUENCE</scope>
</reference>
<feature type="domain" description="C2H2-type" evidence="6">
    <location>
        <begin position="195"/>
        <end position="219"/>
    </location>
</feature>
<keyword evidence="4" id="KW-0862">Zinc</keyword>
<keyword evidence="2" id="KW-0677">Repeat</keyword>
<dbReference type="InterPro" id="IPR036236">
    <property type="entry name" value="Znf_C2H2_sf"/>
</dbReference>